<organism evidence="1">
    <name type="scientific">uncultured Caudovirales phage</name>
    <dbReference type="NCBI Taxonomy" id="2100421"/>
    <lineage>
        <taxon>Viruses</taxon>
        <taxon>Duplodnaviria</taxon>
        <taxon>Heunggongvirae</taxon>
        <taxon>Uroviricota</taxon>
        <taxon>Caudoviricetes</taxon>
        <taxon>Peduoviridae</taxon>
        <taxon>Maltschvirus</taxon>
        <taxon>Maltschvirus maltsch</taxon>
    </lineage>
</organism>
<reference evidence="1" key="1">
    <citation type="submission" date="2020-05" db="EMBL/GenBank/DDBJ databases">
        <authorList>
            <person name="Chiriac C."/>
            <person name="Salcher M."/>
            <person name="Ghai R."/>
            <person name="Kavagutti S V."/>
        </authorList>
    </citation>
    <scope>NUCLEOTIDE SEQUENCE</scope>
</reference>
<dbReference type="Gene3D" id="2.60.120.200">
    <property type="match status" value="2"/>
</dbReference>
<dbReference type="GO" id="GO:0030246">
    <property type="term" value="F:carbohydrate binding"/>
    <property type="evidence" value="ECO:0007669"/>
    <property type="project" value="UniProtKB-KW"/>
</dbReference>
<name>A0A6J5SH19_9CAUD</name>
<proteinExistence type="predicted"/>
<protein>
    <submittedName>
        <fullName evidence="1">Concanavalin A-like lectin/glucanases superfamily</fullName>
    </submittedName>
</protein>
<evidence type="ECO:0000313" key="1">
    <source>
        <dbReference type="EMBL" id="CAB4213862.1"/>
    </source>
</evidence>
<sequence length="479" mass="50243">MFFTYTRPSFRPSQISNLDIWLDANDSSTITQSGGRVSVWADKSGNSANALQGTGASQPTYTANGQNGRSVVTYANGNFFQISSQAATDITSSFTFQAALNMTSATGGGGNILSKGTLGPYRWRFDNNTTNGAITLIIADSDGFSVTTTTTTVSFGVPVILGVRFRAGVAIDFYVNNIQIYTAATTKTVLSTNASAVDVGTVSGSENFIGQMMEVLVYKKALSDVELGQTVNYLSNKWGIPVFTPNMLGGCSLWLDASDATTITKDGSNLVSQWNDKSINGYNATQATGAKQPTYTAAGISGKSVLTFDGTDDYMAANDIASIMSGSDKEATIFLVGTTTSAATTQYPYFFGNSGAANPLLGLKYNSSAFEVVKSDDAGTLLNPSGGTVVSNAVNIQGAVISGTTVDFYQNGTKIINAGNLDVGTTTINNFTIGSANFGGSPALYLSGKIAELIIYNRALSAIEITSVTQYLNAKYSVY</sequence>
<dbReference type="SUPFAM" id="SSF49899">
    <property type="entry name" value="Concanavalin A-like lectins/glucanases"/>
    <property type="match status" value="2"/>
</dbReference>
<keyword evidence="1" id="KW-0430">Lectin</keyword>
<dbReference type="InterPro" id="IPR013320">
    <property type="entry name" value="ConA-like_dom_sf"/>
</dbReference>
<dbReference type="Pfam" id="PF13385">
    <property type="entry name" value="Laminin_G_3"/>
    <property type="match status" value="2"/>
</dbReference>
<accession>A0A6J5SH19</accession>
<dbReference type="EMBL" id="LR797414">
    <property type="protein sequence ID" value="CAB4213862.1"/>
    <property type="molecule type" value="Genomic_DNA"/>
</dbReference>
<gene>
    <name evidence="1" type="ORF">UFOVP1454_3</name>
</gene>